<accession>A0A9D5A8T5</accession>
<protein>
    <submittedName>
        <fullName evidence="1">Uncharacterized protein</fullName>
    </submittedName>
</protein>
<organism evidence="1 2">
    <name type="scientific">Pisum sativum</name>
    <name type="common">Garden pea</name>
    <name type="synonym">Lathyrus oleraceus</name>
    <dbReference type="NCBI Taxonomy" id="3888"/>
    <lineage>
        <taxon>Eukaryota</taxon>
        <taxon>Viridiplantae</taxon>
        <taxon>Streptophyta</taxon>
        <taxon>Embryophyta</taxon>
        <taxon>Tracheophyta</taxon>
        <taxon>Spermatophyta</taxon>
        <taxon>Magnoliopsida</taxon>
        <taxon>eudicotyledons</taxon>
        <taxon>Gunneridae</taxon>
        <taxon>Pentapetalae</taxon>
        <taxon>rosids</taxon>
        <taxon>fabids</taxon>
        <taxon>Fabales</taxon>
        <taxon>Fabaceae</taxon>
        <taxon>Papilionoideae</taxon>
        <taxon>50 kb inversion clade</taxon>
        <taxon>NPAAA clade</taxon>
        <taxon>Hologalegina</taxon>
        <taxon>IRL clade</taxon>
        <taxon>Fabeae</taxon>
        <taxon>Lathyrus</taxon>
    </lineage>
</organism>
<evidence type="ECO:0000313" key="1">
    <source>
        <dbReference type="EMBL" id="KAI5399684.1"/>
    </source>
</evidence>
<sequence>MIVAAASSHNPTLVGVLTRLKRCAFSRSRKIQIIDAQALTTLQRQRFVIYCREIDGIASVTTGTGLAVPENHCCYSFCMFGNEAGLGMQLLELVLLVTTQRKKNIT</sequence>
<gene>
    <name evidence="1" type="ORF">KIW84_064858</name>
</gene>
<dbReference type="EMBL" id="JAMSHJ010000006">
    <property type="protein sequence ID" value="KAI5399684.1"/>
    <property type="molecule type" value="Genomic_DNA"/>
</dbReference>
<comment type="caution">
    <text evidence="1">The sequence shown here is derived from an EMBL/GenBank/DDBJ whole genome shotgun (WGS) entry which is preliminary data.</text>
</comment>
<keyword evidence="2" id="KW-1185">Reference proteome</keyword>
<proteinExistence type="predicted"/>
<dbReference type="Gramene" id="Psat06G0485800-T1">
    <property type="protein sequence ID" value="KAI5399684.1"/>
    <property type="gene ID" value="KIW84_064858"/>
</dbReference>
<dbReference type="Proteomes" id="UP001058974">
    <property type="component" value="Chromosome 6"/>
</dbReference>
<reference evidence="1 2" key="1">
    <citation type="journal article" date="2022" name="Nat. Genet.">
        <title>Improved pea reference genome and pan-genome highlight genomic features and evolutionary characteristics.</title>
        <authorList>
            <person name="Yang T."/>
            <person name="Liu R."/>
            <person name="Luo Y."/>
            <person name="Hu S."/>
            <person name="Wang D."/>
            <person name="Wang C."/>
            <person name="Pandey M.K."/>
            <person name="Ge S."/>
            <person name="Xu Q."/>
            <person name="Li N."/>
            <person name="Li G."/>
            <person name="Huang Y."/>
            <person name="Saxena R.K."/>
            <person name="Ji Y."/>
            <person name="Li M."/>
            <person name="Yan X."/>
            <person name="He Y."/>
            <person name="Liu Y."/>
            <person name="Wang X."/>
            <person name="Xiang C."/>
            <person name="Varshney R.K."/>
            <person name="Ding H."/>
            <person name="Gao S."/>
            <person name="Zong X."/>
        </authorList>
    </citation>
    <scope>NUCLEOTIDE SEQUENCE [LARGE SCALE GENOMIC DNA]</scope>
    <source>
        <strain evidence="1 2">cv. Zhongwan 6</strain>
    </source>
</reference>
<dbReference type="AlphaFoldDB" id="A0A9D5A8T5"/>
<evidence type="ECO:0000313" key="2">
    <source>
        <dbReference type="Proteomes" id="UP001058974"/>
    </source>
</evidence>
<name>A0A9D5A8T5_PEA</name>